<evidence type="ECO:0000313" key="3">
    <source>
        <dbReference type="Proteomes" id="UP001415169"/>
    </source>
</evidence>
<protein>
    <submittedName>
        <fullName evidence="2">VOC family protein</fullName>
    </submittedName>
</protein>
<keyword evidence="3" id="KW-1185">Reference proteome</keyword>
<evidence type="ECO:0000259" key="1">
    <source>
        <dbReference type="PROSITE" id="PS51819"/>
    </source>
</evidence>
<dbReference type="EMBL" id="BAABBV010000001">
    <property type="protein sequence ID" value="GAA4155889.1"/>
    <property type="molecule type" value="Genomic_DNA"/>
</dbReference>
<proteinExistence type="predicted"/>
<evidence type="ECO:0000313" key="2">
    <source>
        <dbReference type="EMBL" id="GAA4155889.1"/>
    </source>
</evidence>
<reference evidence="2" key="2">
    <citation type="submission" date="2023-12" db="EMBL/GenBank/DDBJ databases">
        <authorList>
            <person name="Sun Q."/>
            <person name="Inoue M."/>
        </authorList>
    </citation>
    <scope>NUCLEOTIDE SEQUENCE</scope>
    <source>
        <strain evidence="2">JCM 17590</strain>
    </source>
</reference>
<dbReference type="PROSITE" id="PS51819">
    <property type="entry name" value="VOC"/>
    <property type="match status" value="1"/>
</dbReference>
<dbReference type="PANTHER" id="PTHR36503">
    <property type="entry name" value="BLR2520 PROTEIN"/>
    <property type="match status" value="1"/>
</dbReference>
<dbReference type="InterPro" id="IPR037523">
    <property type="entry name" value="VOC_core"/>
</dbReference>
<name>A0ABP7ZII4_9MICO</name>
<dbReference type="Pfam" id="PF00903">
    <property type="entry name" value="Glyoxalase"/>
    <property type="match status" value="1"/>
</dbReference>
<dbReference type="InterPro" id="IPR004360">
    <property type="entry name" value="Glyas_Fos-R_dOase_dom"/>
</dbReference>
<accession>A0ABP7ZII4</accession>
<dbReference type="Proteomes" id="UP001415169">
    <property type="component" value="Unassembled WGS sequence"/>
</dbReference>
<reference evidence="2" key="1">
    <citation type="journal article" date="2014" name="Int. J. Syst. Evol. Microbiol.">
        <title>Complete genome of a new Firmicutes species belonging to the dominant human colonic microbiota ('Ruminococcus bicirculans') reveals two chromosomes and a selective capacity to utilize plant glucans.</title>
        <authorList>
            <consortium name="NISC Comparative Sequencing Program"/>
            <person name="Wegmann U."/>
            <person name="Louis P."/>
            <person name="Goesmann A."/>
            <person name="Henrissat B."/>
            <person name="Duncan S.H."/>
            <person name="Flint H.J."/>
        </authorList>
    </citation>
    <scope>NUCLEOTIDE SEQUENCE</scope>
    <source>
        <strain evidence="2">JCM 17590</strain>
    </source>
</reference>
<dbReference type="InterPro" id="IPR029068">
    <property type="entry name" value="Glyas_Bleomycin-R_OHBP_Dase"/>
</dbReference>
<sequence length="129" mass="14037">MVRHLDATGPSGQTAGMTAVAAITNLHTDNVERAREFFGVLGLTEVGMDQGWVVRFVAEDSGACVQVVTRDATAPEDSVMTIKVDDVDAVYEAAQQRGYEIVHPLTSEPWGIRRFFVRSPDGHVINVAH</sequence>
<dbReference type="PANTHER" id="PTHR36503:SF3">
    <property type="entry name" value="BLR0126 PROTEIN"/>
    <property type="match status" value="1"/>
</dbReference>
<feature type="domain" description="VOC" evidence="1">
    <location>
        <begin position="19"/>
        <end position="129"/>
    </location>
</feature>
<dbReference type="SUPFAM" id="SSF54593">
    <property type="entry name" value="Glyoxalase/Bleomycin resistance protein/Dihydroxybiphenyl dioxygenase"/>
    <property type="match status" value="1"/>
</dbReference>
<organism evidence="2 3">
    <name type="scientific">Gryllotalpicola daejeonensis</name>
    <dbReference type="NCBI Taxonomy" id="993087"/>
    <lineage>
        <taxon>Bacteria</taxon>
        <taxon>Bacillati</taxon>
        <taxon>Actinomycetota</taxon>
        <taxon>Actinomycetes</taxon>
        <taxon>Micrococcales</taxon>
        <taxon>Microbacteriaceae</taxon>
        <taxon>Gryllotalpicola</taxon>
    </lineage>
</organism>
<comment type="caution">
    <text evidence="2">The sequence shown here is derived from an EMBL/GenBank/DDBJ whole genome shotgun (WGS) entry which is preliminary data.</text>
</comment>
<gene>
    <name evidence="2" type="ORF">GCM10022286_05500</name>
</gene>
<dbReference type="Gene3D" id="3.10.180.10">
    <property type="entry name" value="2,3-Dihydroxybiphenyl 1,2-Dioxygenase, domain 1"/>
    <property type="match status" value="1"/>
</dbReference>